<evidence type="ECO:0000259" key="5">
    <source>
        <dbReference type="Pfam" id="PF08450"/>
    </source>
</evidence>
<feature type="binding site" evidence="3">
    <location>
        <position position="283"/>
    </location>
    <ligand>
        <name>a divalent metal cation</name>
        <dbReference type="ChEBI" id="CHEBI:60240"/>
    </ligand>
</feature>
<reference evidence="6 7" key="1">
    <citation type="submission" date="2024-03" db="EMBL/GenBank/DDBJ databases">
        <title>Adaptation during the transition from Ophiocordyceps entomopathogen to insect associate is accompanied by gene loss and intensified selection.</title>
        <authorList>
            <person name="Ward C.M."/>
            <person name="Onetto C.A."/>
            <person name="Borneman A.R."/>
        </authorList>
    </citation>
    <scope>NUCLEOTIDE SEQUENCE [LARGE SCALE GENOMIC DNA]</scope>
    <source>
        <strain evidence="6">AWRI1</strain>
        <tissue evidence="6">Single Adult Female</tissue>
    </source>
</reference>
<dbReference type="PANTHER" id="PTHR10907:SF66">
    <property type="entry name" value="MIP34848P1-RELATED"/>
    <property type="match status" value="1"/>
</dbReference>
<dbReference type="InterPro" id="IPR011042">
    <property type="entry name" value="6-blade_b-propeller_TolB-like"/>
</dbReference>
<keyword evidence="4" id="KW-0812">Transmembrane</keyword>
<dbReference type="SUPFAM" id="SSF63829">
    <property type="entry name" value="Calcium-dependent phosphotriesterase"/>
    <property type="match status" value="1"/>
</dbReference>
<feature type="domain" description="SMP-30/Gluconolactonase/LRE-like region" evidence="5">
    <location>
        <begin position="87"/>
        <end position="341"/>
    </location>
</feature>
<dbReference type="InterPro" id="IPR013658">
    <property type="entry name" value="SGL"/>
</dbReference>
<accession>A0AAN9TUF1</accession>
<comment type="cofactor">
    <cofactor evidence="3">
        <name>Zn(2+)</name>
        <dbReference type="ChEBI" id="CHEBI:29105"/>
    </cofactor>
    <text evidence="3">Binds 1 divalent metal cation per subunit.</text>
</comment>
<evidence type="ECO:0000313" key="6">
    <source>
        <dbReference type="EMBL" id="KAK7605295.1"/>
    </source>
</evidence>
<proteinExistence type="inferred from homology"/>
<keyword evidence="4" id="KW-0472">Membrane</keyword>
<gene>
    <name evidence="6" type="ORF">V9T40_007153</name>
</gene>
<comment type="caution">
    <text evidence="6">The sequence shown here is derived from an EMBL/GenBank/DDBJ whole genome shotgun (WGS) entry which is preliminary data.</text>
</comment>
<protein>
    <recommendedName>
        <fullName evidence="5">SMP-30/Gluconolactonase/LRE-like region domain-containing protein</fullName>
    </recommendedName>
</protein>
<dbReference type="Gene3D" id="2.120.10.30">
    <property type="entry name" value="TolB, C-terminal domain"/>
    <property type="match status" value="1"/>
</dbReference>
<evidence type="ECO:0000313" key="7">
    <source>
        <dbReference type="Proteomes" id="UP001367676"/>
    </source>
</evidence>
<feature type="transmembrane region" description="Helical" evidence="4">
    <location>
        <begin position="6"/>
        <end position="27"/>
    </location>
</feature>
<feature type="binding site" evidence="3">
    <location>
        <position position="231"/>
    </location>
    <ligand>
        <name>a divalent metal cation</name>
        <dbReference type="ChEBI" id="CHEBI:60240"/>
    </ligand>
</feature>
<evidence type="ECO:0000256" key="2">
    <source>
        <dbReference type="PIRSR" id="PIRSR605511-1"/>
    </source>
</evidence>
<organism evidence="6 7">
    <name type="scientific">Parthenolecanium corni</name>
    <dbReference type="NCBI Taxonomy" id="536013"/>
    <lineage>
        <taxon>Eukaryota</taxon>
        <taxon>Metazoa</taxon>
        <taxon>Ecdysozoa</taxon>
        <taxon>Arthropoda</taxon>
        <taxon>Hexapoda</taxon>
        <taxon>Insecta</taxon>
        <taxon>Pterygota</taxon>
        <taxon>Neoptera</taxon>
        <taxon>Paraneoptera</taxon>
        <taxon>Hemiptera</taxon>
        <taxon>Sternorrhyncha</taxon>
        <taxon>Coccoidea</taxon>
        <taxon>Coccidae</taxon>
        <taxon>Parthenolecanium</taxon>
    </lineage>
</organism>
<dbReference type="AlphaFoldDB" id="A0AAN9TUF1"/>
<dbReference type="Pfam" id="PF08450">
    <property type="entry name" value="SGL"/>
    <property type="match status" value="1"/>
</dbReference>
<dbReference type="GO" id="GO:0005509">
    <property type="term" value="F:calcium ion binding"/>
    <property type="evidence" value="ECO:0007669"/>
    <property type="project" value="TreeGrafter"/>
</dbReference>
<dbReference type="Proteomes" id="UP001367676">
    <property type="component" value="Unassembled WGS sequence"/>
</dbReference>
<evidence type="ECO:0000256" key="3">
    <source>
        <dbReference type="PIRSR" id="PIRSR605511-2"/>
    </source>
</evidence>
<keyword evidence="3" id="KW-0479">Metal-binding</keyword>
<name>A0AAN9TUF1_9HEMI</name>
<dbReference type="PANTHER" id="PTHR10907">
    <property type="entry name" value="REGUCALCIN"/>
    <property type="match status" value="1"/>
</dbReference>
<dbReference type="PRINTS" id="PR01790">
    <property type="entry name" value="SMP30FAMILY"/>
</dbReference>
<keyword evidence="4" id="KW-1133">Transmembrane helix</keyword>
<dbReference type="EMBL" id="JBBCAQ010000002">
    <property type="protein sequence ID" value="KAK7605295.1"/>
    <property type="molecule type" value="Genomic_DNA"/>
</dbReference>
<evidence type="ECO:0000256" key="1">
    <source>
        <dbReference type="ARBA" id="ARBA00008853"/>
    </source>
</evidence>
<keyword evidence="7" id="KW-1185">Reference proteome</keyword>
<dbReference type="InterPro" id="IPR005511">
    <property type="entry name" value="SMP-30"/>
</dbReference>
<evidence type="ECO:0000256" key="4">
    <source>
        <dbReference type="SAM" id="Phobius"/>
    </source>
</evidence>
<keyword evidence="3" id="KW-0862">Zinc</keyword>
<sequence length="385" mass="42919">MANRNVIIGAVVTVIVAVVVIIGIVIWSKSSNKPPFALSHKEFVQLNEVPITSATIWLQSVASSQATRNGQGFSLTEPVLSLGPIELPKAPHWKESTSSIYFVDVYQSVVHRFNPITKEHKTAKVGNEALAFIIPLKNTTDKFIISYGQFLAILTWDGNSEKAFYRAIVSIDRDVYRANEGKVAPSGALFVGTHSPQSPNGDVQKEAAGLYAFYKDLRTSKKLLNNVTVSNGMGWSKDAKWFYYIDSLAYTVDSFSYDIETDELTNRKMIIDFREANIPGVPDGMAVDSEDKLWVTSFNGHQVLRIDPVSGEIMEKINLDALRITSAVFAGPQLSDFYITSGDYQNTEEETKKYPHSGYFYELKDFKVSGRPGVEFEIHPSFLND</sequence>
<dbReference type="GO" id="GO:0004341">
    <property type="term" value="F:gluconolactonase activity"/>
    <property type="evidence" value="ECO:0007669"/>
    <property type="project" value="TreeGrafter"/>
</dbReference>
<feature type="active site" description="Proton donor/acceptor" evidence="2">
    <location>
        <position position="283"/>
    </location>
</feature>
<dbReference type="GO" id="GO:0019853">
    <property type="term" value="P:L-ascorbic acid biosynthetic process"/>
    <property type="evidence" value="ECO:0007669"/>
    <property type="project" value="TreeGrafter"/>
</dbReference>
<comment type="similarity">
    <text evidence="1">Belongs to the SMP-30/CGR1 family.</text>
</comment>
<feature type="binding site" evidence="3">
    <location>
        <position position="179"/>
    </location>
    <ligand>
        <name>substrate</name>
    </ligand>
</feature>
<feature type="binding site" evidence="3">
    <location>
        <position position="177"/>
    </location>
    <ligand>
        <name>substrate</name>
    </ligand>
</feature>